<keyword evidence="2 5" id="KW-0812">Transmembrane</keyword>
<keyword evidence="3 5" id="KW-1133">Transmembrane helix</keyword>
<dbReference type="AlphaFoldDB" id="A0A0F5LTM4"/>
<dbReference type="SUPFAM" id="SSF141322">
    <property type="entry name" value="NfeD domain-like"/>
    <property type="match status" value="1"/>
</dbReference>
<sequence length="158" mass="17661">MQVIEFIASYGPWAWIVAGIILLALELVAPGGYLLWMGVAAVITGLFSLFQPLDWPIEWLIFGVLSLVTITAWVRFNRNRPSQTDRPYLNRRADRFVGHEAELEQAIHDGFGRMVLGDTVWRVSGPDLPAGRRVRVIGHDGAVLQVEPIEGSASERLR</sequence>
<dbReference type="Pfam" id="PF01957">
    <property type="entry name" value="NfeD"/>
    <property type="match status" value="1"/>
</dbReference>
<dbReference type="InterPro" id="IPR002810">
    <property type="entry name" value="NfeD-like_C"/>
</dbReference>
<evidence type="ECO:0000256" key="5">
    <source>
        <dbReference type="SAM" id="Phobius"/>
    </source>
</evidence>
<evidence type="ECO:0000313" key="10">
    <source>
        <dbReference type="Proteomes" id="UP000184533"/>
    </source>
</evidence>
<dbReference type="InterPro" id="IPR052165">
    <property type="entry name" value="Membrane_assoc_protease"/>
</dbReference>
<comment type="subcellular location">
    <subcellularLocation>
        <location evidence="1">Membrane</location>
        <topology evidence="1">Multi-pass membrane protein</topology>
    </subcellularLocation>
</comment>
<proteinExistence type="predicted"/>
<dbReference type="Proteomes" id="UP000184533">
    <property type="component" value="Unassembled WGS sequence"/>
</dbReference>
<dbReference type="Gene3D" id="2.40.50.140">
    <property type="entry name" value="Nucleic acid-binding proteins"/>
    <property type="match status" value="1"/>
</dbReference>
<protein>
    <recommendedName>
        <fullName evidence="6">NfeD-like C-terminal domain-containing protein</fullName>
    </recommendedName>
</protein>
<dbReference type="PATRIC" id="fig|1121477.3.peg.2360"/>
<dbReference type="PANTHER" id="PTHR33507:SF3">
    <property type="entry name" value="INNER MEMBRANE PROTEIN YBBJ"/>
    <property type="match status" value="1"/>
</dbReference>
<organism evidence="7 9">
    <name type="scientific">Devosia limi DSM 17137</name>
    <dbReference type="NCBI Taxonomy" id="1121477"/>
    <lineage>
        <taxon>Bacteria</taxon>
        <taxon>Pseudomonadati</taxon>
        <taxon>Pseudomonadota</taxon>
        <taxon>Alphaproteobacteria</taxon>
        <taxon>Hyphomicrobiales</taxon>
        <taxon>Devosiaceae</taxon>
        <taxon>Devosia</taxon>
    </lineage>
</organism>
<keyword evidence="9" id="KW-1185">Reference proteome</keyword>
<evidence type="ECO:0000256" key="4">
    <source>
        <dbReference type="ARBA" id="ARBA00023136"/>
    </source>
</evidence>
<gene>
    <name evidence="8" type="ORF">SAMN02745223_00363</name>
    <name evidence="7" type="ORF">VW29_06350</name>
</gene>
<evidence type="ECO:0000313" key="7">
    <source>
        <dbReference type="EMBL" id="KKB85683.1"/>
    </source>
</evidence>
<dbReference type="InterPro" id="IPR012340">
    <property type="entry name" value="NA-bd_OB-fold"/>
</dbReference>
<evidence type="ECO:0000259" key="6">
    <source>
        <dbReference type="Pfam" id="PF01957"/>
    </source>
</evidence>
<name>A0A0F5LTM4_9HYPH</name>
<dbReference type="EMBL" id="FQVC01000001">
    <property type="protein sequence ID" value="SHE43280.1"/>
    <property type="molecule type" value="Genomic_DNA"/>
</dbReference>
<reference evidence="8 10" key="2">
    <citation type="submission" date="2016-11" db="EMBL/GenBank/DDBJ databases">
        <authorList>
            <person name="Jaros S."/>
            <person name="Januszkiewicz K."/>
            <person name="Wedrychowicz H."/>
        </authorList>
    </citation>
    <scope>NUCLEOTIDE SEQUENCE [LARGE SCALE GENOMIC DNA]</scope>
    <source>
        <strain evidence="8 10">DSM 17137</strain>
    </source>
</reference>
<evidence type="ECO:0000256" key="1">
    <source>
        <dbReference type="ARBA" id="ARBA00004141"/>
    </source>
</evidence>
<dbReference type="EMBL" id="LAJF01000053">
    <property type="protein sequence ID" value="KKB85683.1"/>
    <property type="molecule type" value="Genomic_DNA"/>
</dbReference>
<evidence type="ECO:0000313" key="9">
    <source>
        <dbReference type="Proteomes" id="UP000033608"/>
    </source>
</evidence>
<dbReference type="PANTHER" id="PTHR33507">
    <property type="entry name" value="INNER MEMBRANE PROTEIN YBBJ"/>
    <property type="match status" value="1"/>
</dbReference>
<feature type="transmembrane region" description="Helical" evidence="5">
    <location>
        <begin position="6"/>
        <end position="25"/>
    </location>
</feature>
<dbReference type="STRING" id="1121477.SAMN02745223_00363"/>
<evidence type="ECO:0000256" key="3">
    <source>
        <dbReference type="ARBA" id="ARBA00022989"/>
    </source>
</evidence>
<dbReference type="Proteomes" id="UP000033608">
    <property type="component" value="Unassembled WGS sequence"/>
</dbReference>
<evidence type="ECO:0000313" key="8">
    <source>
        <dbReference type="EMBL" id="SHE43280.1"/>
    </source>
</evidence>
<keyword evidence="4 5" id="KW-0472">Membrane</keyword>
<evidence type="ECO:0000256" key="2">
    <source>
        <dbReference type="ARBA" id="ARBA00022692"/>
    </source>
</evidence>
<reference evidence="7 9" key="1">
    <citation type="submission" date="2015-03" db="EMBL/GenBank/DDBJ databases">
        <authorList>
            <person name="Hassan Y.I."/>
            <person name="Lepp D."/>
            <person name="Zhou T."/>
        </authorList>
    </citation>
    <scope>NUCLEOTIDE SEQUENCE [LARGE SCALE GENOMIC DNA]</scope>
    <source>
        <strain evidence="7 9">DSM 17137</strain>
    </source>
</reference>
<dbReference type="OrthoDB" id="9810336at2"/>
<dbReference type="RefSeq" id="WP_046134472.1">
    <property type="nucleotide sequence ID" value="NZ_FQVC01000001.1"/>
</dbReference>
<dbReference type="GO" id="GO:0005886">
    <property type="term" value="C:plasma membrane"/>
    <property type="evidence" value="ECO:0007669"/>
    <property type="project" value="TreeGrafter"/>
</dbReference>
<accession>A0A0F5LTM4</accession>
<feature type="transmembrane region" description="Helical" evidence="5">
    <location>
        <begin position="59"/>
        <end position="76"/>
    </location>
</feature>
<feature type="domain" description="NfeD-like C-terminal" evidence="6">
    <location>
        <begin position="93"/>
        <end position="148"/>
    </location>
</feature>